<dbReference type="Proteomes" id="UP001205920">
    <property type="component" value="Unassembled WGS sequence"/>
</dbReference>
<dbReference type="AlphaFoldDB" id="A0AAW5HVB2"/>
<reference evidence="4 5" key="1">
    <citation type="submission" date="2021-01" db="EMBL/GenBank/DDBJ databases">
        <title>Identification and Characterization of Corynebacterium sp.</title>
        <authorList>
            <person name="Luo Q."/>
            <person name="Qu P."/>
            <person name="Chen Q."/>
        </authorList>
    </citation>
    <scope>NUCLEOTIDE SEQUENCE [LARGE SCALE GENOMIC DNA]</scope>
    <source>
        <strain evidence="4 5">MC-18</strain>
    </source>
</reference>
<dbReference type="Pfam" id="PF00561">
    <property type="entry name" value="Abhydrolase_1"/>
    <property type="match status" value="1"/>
</dbReference>
<dbReference type="InterPro" id="IPR029058">
    <property type="entry name" value="AB_hydrolase_fold"/>
</dbReference>
<dbReference type="InterPro" id="IPR051601">
    <property type="entry name" value="Serine_prot/Carboxylest_S33"/>
</dbReference>
<evidence type="ECO:0000259" key="3">
    <source>
        <dbReference type="Pfam" id="PF00561"/>
    </source>
</evidence>
<dbReference type="InterPro" id="IPR000073">
    <property type="entry name" value="AB_hydrolase_1"/>
</dbReference>
<feature type="domain" description="AB hydrolase-1" evidence="3">
    <location>
        <begin position="37"/>
        <end position="184"/>
    </location>
</feature>
<dbReference type="InterPro" id="IPR002410">
    <property type="entry name" value="Peptidase_S33"/>
</dbReference>
<evidence type="ECO:0000256" key="1">
    <source>
        <dbReference type="ARBA" id="ARBA00010088"/>
    </source>
</evidence>
<comment type="caution">
    <text evidence="4">The sequence shown here is derived from an EMBL/GenBank/DDBJ whole genome shotgun (WGS) entry which is preliminary data.</text>
</comment>
<comment type="similarity">
    <text evidence="1">Belongs to the peptidase S33 family.</text>
</comment>
<protein>
    <submittedName>
        <fullName evidence="4">Alpha/beta fold hydrolase</fullName>
    </submittedName>
</protein>
<organism evidence="4 5">
    <name type="scientific">Corynebacterium lipophilum</name>
    <dbReference type="NCBI Taxonomy" id="2804918"/>
    <lineage>
        <taxon>Bacteria</taxon>
        <taxon>Bacillati</taxon>
        <taxon>Actinomycetota</taxon>
        <taxon>Actinomycetes</taxon>
        <taxon>Mycobacteriales</taxon>
        <taxon>Corynebacteriaceae</taxon>
        <taxon>Corynebacterium</taxon>
    </lineage>
</organism>
<proteinExistence type="inferred from homology"/>
<dbReference type="PRINTS" id="PR00793">
    <property type="entry name" value="PROAMNOPTASE"/>
</dbReference>
<evidence type="ECO:0000313" key="4">
    <source>
        <dbReference type="EMBL" id="MCO6394378.1"/>
    </source>
</evidence>
<dbReference type="Gene3D" id="3.40.50.1820">
    <property type="entry name" value="alpha/beta hydrolase"/>
    <property type="match status" value="1"/>
</dbReference>
<keyword evidence="5" id="KW-1185">Reference proteome</keyword>
<dbReference type="PANTHER" id="PTHR43248:SF2">
    <property type="entry name" value="PROLYL AMINOPEPTIDASE"/>
    <property type="match status" value="1"/>
</dbReference>
<name>A0AAW5HVB2_9CORY</name>
<dbReference type="EMBL" id="JAEUWV010000005">
    <property type="protein sequence ID" value="MCO6394378.1"/>
    <property type="molecule type" value="Genomic_DNA"/>
</dbReference>
<gene>
    <name evidence="4" type="ORF">JMN37_05205</name>
</gene>
<dbReference type="RefSeq" id="WP_252931258.1">
    <property type="nucleotide sequence ID" value="NZ_JAEUWV010000005.1"/>
</dbReference>
<accession>A0AAW5HVB2</accession>
<dbReference type="GO" id="GO:0006508">
    <property type="term" value="P:proteolysis"/>
    <property type="evidence" value="ECO:0007669"/>
    <property type="project" value="InterPro"/>
</dbReference>
<sequence>MSLFASSLHCVDVPFEREGVQLFARIVRSATTAKDAPALLFLQGGPGFPSPRERFEWIEYATKRGYQVVLLDQRGTGRSSRIDRAMLGDATIDFTRLRADVIVDDAEALRRTLGLAQWDVLGQSFGGFCLVHYMLRYPDSLRAALFTGGLPSISRGVDEVYEATFATVRARHEELFEAVPWAQERIAEVCEHLEQREEFLPTGERLSARRFRTIGTLLGQEGGAGTIAALLEAPFHPNGAMRTDVLAQIGALVSYESGPLYGVIHESIYGGTVPGATAWSAQRVAERTPGFGAGEGLLTGEHVFPFQFDEDPALRPFKQAAHELAAKDDWPNLYAGAAGFNAADHGIRTAAAVYTQDMYVPRQFSLETAEALGINVWENAHMQHDGLRRHGETVLGALLEIVGV</sequence>
<keyword evidence="2 4" id="KW-0378">Hydrolase</keyword>
<dbReference type="GO" id="GO:0004177">
    <property type="term" value="F:aminopeptidase activity"/>
    <property type="evidence" value="ECO:0007669"/>
    <property type="project" value="UniProtKB-EC"/>
</dbReference>
<evidence type="ECO:0000256" key="2">
    <source>
        <dbReference type="ARBA" id="ARBA00022801"/>
    </source>
</evidence>
<dbReference type="SUPFAM" id="SSF53474">
    <property type="entry name" value="alpha/beta-Hydrolases"/>
    <property type="match status" value="1"/>
</dbReference>
<evidence type="ECO:0000313" key="5">
    <source>
        <dbReference type="Proteomes" id="UP001205920"/>
    </source>
</evidence>
<dbReference type="PANTHER" id="PTHR43248">
    <property type="entry name" value="2-SUCCINYL-6-HYDROXY-2,4-CYCLOHEXADIENE-1-CARBOXYLATE SYNTHASE"/>
    <property type="match status" value="1"/>
</dbReference>